<keyword evidence="3" id="KW-1185">Reference proteome</keyword>
<reference evidence="2 3" key="1">
    <citation type="journal article" date="2018" name="PLoS Pathog.">
        <title>Evolution of structural diversity of trichothecenes, a family of toxins produced by plant pathogenic and entomopathogenic fungi.</title>
        <authorList>
            <person name="Proctor R.H."/>
            <person name="McCormick S.P."/>
            <person name="Kim H.S."/>
            <person name="Cardoza R.E."/>
            <person name="Stanley A.M."/>
            <person name="Lindo L."/>
            <person name="Kelly A."/>
            <person name="Brown D.W."/>
            <person name="Lee T."/>
            <person name="Vaughan M.M."/>
            <person name="Alexander N.J."/>
            <person name="Busman M."/>
            <person name="Gutierrez S."/>
        </authorList>
    </citation>
    <scope>NUCLEOTIDE SEQUENCE [LARGE SCALE GENOMIC DNA]</scope>
    <source>
        <strain evidence="2 3">NRRL 20695</strain>
    </source>
</reference>
<feature type="region of interest" description="Disordered" evidence="1">
    <location>
        <begin position="1"/>
        <end position="21"/>
    </location>
</feature>
<evidence type="ECO:0000313" key="2">
    <source>
        <dbReference type="EMBL" id="RGP77806.1"/>
    </source>
</evidence>
<sequence>MDGRSYIEDQQPPHDGFPFSDNIQTPRFSRLDFLYVFAQSHEICYLKLDDFRPELVEYLSGIRLNQHPKPDEGKDIPPRELNTRQFARQIQRFYVMSRWGPVRLENADLIEENDLQVAHRVEPSLQYMFWMEGRKYPCHWPKDRQKFFEELNEFRKSAPLLLLPSEGDVLAERVSTGISIE</sequence>
<proteinExistence type="predicted"/>
<comment type="caution">
    <text evidence="2">The sequence shown here is derived from an EMBL/GenBank/DDBJ whole genome shotgun (WGS) entry which is preliminary data.</text>
</comment>
<organism evidence="2 3">
    <name type="scientific">Fusarium longipes</name>
    <dbReference type="NCBI Taxonomy" id="694270"/>
    <lineage>
        <taxon>Eukaryota</taxon>
        <taxon>Fungi</taxon>
        <taxon>Dikarya</taxon>
        <taxon>Ascomycota</taxon>
        <taxon>Pezizomycotina</taxon>
        <taxon>Sordariomycetes</taxon>
        <taxon>Hypocreomycetidae</taxon>
        <taxon>Hypocreales</taxon>
        <taxon>Nectriaceae</taxon>
        <taxon>Fusarium</taxon>
    </lineage>
</organism>
<dbReference type="EMBL" id="PXOG01000086">
    <property type="protein sequence ID" value="RGP77806.1"/>
    <property type="molecule type" value="Genomic_DNA"/>
</dbReference>
<gene>
    <name evidence="2" type="ORF">FLONG3_4100</name>
</gene>
<evidence type="ECO:0000256" key="1">
    <source>
        <dbReference type="SAM" id="MobiDB-lite"/>
    </source>
</evidence>
<accession>A0A395T002</accession>
<dbReference type="Proteomes" id="UP000266234">
    <property type="component" value="Unassembled WGS sequence"/>
</dbReference>
<evidence type="ECO:0000313" key="3">
    <source>
        <dbReference type="Proteomes" id="UP000266234"/>
    </source>
</evidence>
<name>A0A395T002_9HYPO</name>
<protein>
    <submittedName>
        <fullName evidence="2">Uncharacterized protein</fullName>
    </submittedName>
</protein>
<dbReference type="AlphaFoldDB" id="A0A395T002"/>